<evidence type="ECO:0000256" key="1">
    <source>
        <dbReference type="SAM" id="MobiDB-lite"/>
    </source>
</evidence>
<accession>A0A367R0W0</accession>
<evidence type="ECO:0000313" key="3">
    <source>
        <dbReference type="Proteomes" id="UP000252085"/>
    </source>
</evidence>
<dbReference type="EMBL" id="LXQE01000192">
    <property type="protein sequence ID" value="RCJ30116.1"/>
    <property type="molecule type" value="Genomic_DNA"/>
</dbReference>
<protein>
    <submittedName>
        <fullName evidence="2">Uncharacterized protein</fullName>
    </submittedName>
</protein>
<comment type="caution">
    <text evidence="2">The sequence shown here is derived from an EMBL/GenBank/DDBJ whole genome shotgun (WGS) entry which is preliminary data.</text>
</comment>
<gene>
    <name evidence="2" type="ORF">A6769_34380</name>
</gene>
<name>A0A367R0W0_NOSPU</name>
<evidence type="ECO:0000313" key="2">
    <source>
        <dbReference type="EMBL" id="RCJ30116.1"/>
    </source>
</evidence>
<dbReference type="Proteomes" id="UP000252085">
    <property type="component" value="Unassembled WGS sequence"/>
</dbReference>
<organism evidence="2 3">
    <name type="scientific">Nostoc punctiforme NIES-2108</name>
    <dbReference type="NCBI Taxonomy" id="1356359"/>
    <lineage>
        <taxon>Bacteria</taxon>
        <taxon>Bacillati</taxon>
        <taxon>Cyanobacteriota</taxon>
        <taxon>Cyanophyceae</taxon>
        <taxon>Nostocales</taxon>
        <taxon>Nostocaceae</taxon>
        <taxon>Nostoc</taxon>
    </lineage>
</organism>
<reference evidence="3" key="1">
    <citation type="submission" date="2016-04" db="EMBL/GenBank/DDBJ databases">
        <authorList>
            <person name="Tabuchi Yagui T.R."/>
        </authorList>
    </citation>
    <scope>NUCLEOTIDE SEQUENCE [LARGE SCALE GENOMIC DNA]</scope>
</reference>
<sequence>MGEAKRRKTLDPNYGKVRQSPKNNVQNDISPLVNALINLPNNLCWELFTAGNSSDWLGDEIEIPIDKNTQSIISRLFCQDHLSPIDAQTVENISTVCSVQRQNNHEIWCDLYRMVCLVDEEILLKVLKNKSLEETDYSLRSMILFEMACPCILDDDEEFWSDDTSPTPTEISNFLFERLSKEKYSNTEVQQLKAFCSRVGSLFSRKWAEHWFEQDLEADFENEF</sequence>
<proteinExistence type="predicted"/>
<feature type="region of interest" description="Disordered" evidence="1">
    <location>
        <begin position="1"/>
        <end position="23"/>
    </location>
</feature>
<dbReference type="AlphaFoldDB" id="A0A367R0W0"/>